<dbReference type="GO" id="GO:0004803">
    <property type="term" value="F:transposase activity"/>
    <property type="evidence" value="ECO:0007669"/>
    <property type="project" value="InterPro"/>
</dbReference>
<evidence type="ECO:0000259" key="1">
    <source>
        <dbReference type="SMART" id="SM01321"/>
    </source>
</evidence>
<dbReference type="PANTHER" id="PTHR34322:SF2">
    <property type="entry name" value="TRANSPOSASE IS200-LIKE DOMAIN-CONTAINING PROTEIN"/>
    <property type="match status" value="1"/>
</dbReference>
<dbReference type="GO" id="GO:0003677">
    <property type="term" value="F:DNA binding"/>
    <property type="evidence" value="ECO:0007669"/>
    <property type="project" value="InterPro"/>
</dbReference>
<evidence type="ECO:0000313" key="3">
    <source>
        <dbReference type="Proteomes" id="UP000231388"/>
    </source>
</evidence>
<accession>A0A2G9XCP4</accession>
<dbReference type="Proteomes" id="UP000231388">
    <property type="component" value="Unassembled WGS sequence"/>
</dbReference>
<dbReference type="SMART" id="SM01321">
    <property type="entry name" value="Y1_Tnp"/>
    <property type="match status" value="1"/>
</dbReference>
<sequence length="212" mass="25596">MPYRKFPPDKGNFYHIYNRSVGQQTIFTCYRDYERALETLNFYSFDKPGIRFSHFYRLNPKEKDNFLNKLEREHTRIMDIIAFCFMPTHIHFAFKEIRDDGITTFMRKFQDSYAKYFNTKYERVGALFQSMFKAERVLDDKSLVYVVNYIHFNPLKAGIVKTLKDLENYQGCSWTDYIGRRKLNFLNKSHILKQFKNRNDFATSSYSPNYNI</sequence>
<reference evidence="2 3" key="1">
    <citation type="submission" date="2017-09" db="EMBL/GenBank/DDBJ databases">
        <title>Depth-based differentiation of microbial function through sediment-hosted aquifers and enrichment of novel symbionts in the deep terrestrial subsurface.</title>
        <authorList>
            <person name="Probst A.J."/>
            <person name="Ladd B."/>
            <person name="Jarett J.K."/>
            <person name="Geller-Mcgrath D.E."/>
            <person name="Sieber C.M."/>
            <person name="Emerson J.B."/>
            <person name="Anantharaman K."/>
            <person name="Thomas B.C."/>
            <person name="Malmstrom R."/>
            <person name="Stieglmeier M."/>
            <person name="Klingl A."/>
            <person name="Woyke T."/>
            <person name="Ryan C.M."/>
            <person name="Banfield J.F."/>
        </authorList>
    </citation>
    <scope>NUCLEOTIDE SEQUENCE [LARGE SCALE GENOMIC DNA]</scope>
    <source>
        <strain evidence="2">CG23_combo_of_CG06-09_8_20_14_all_40_14</strain>
    </source>
</reference>
<dbReference type="GO" id="GO:0006313">
    <property type="term" value="P:DNA transposition"/>
    <property type="evidence" value="ECO:0007669"/>
    <property type="project" value="InterPro"/>
</dbReference>
<dbReference type="PANTHER" id="PTHR34322">
    <property type="entry name" value="TRANSPOSASE, Y1_TNP DOMAIN-CONTAINING"/>
    <property type="match status" value="1"/>
</dbReference>
<dbReference type="InterPro" id="IPR002686">
    <property type="entry name" value="Transposase_17"/>
</dbReference>
<dbReference type="Pfam" id="PF01797">
    <property type="entry name" value="Y1_Tnp"/>
    <property type="match status" value="1"/>
</dbReference>
<dbReference type="AlphaFoldDB" id="A0A2G9XCP4"/>
<protein>
    <recommendedName>
        <fullName evidence="1">Transposase IS200-like domain-containing protein</fullName>
    </recommendedName>
</protein>
<name>A0A2G9XCP4_UNCKA</name>
<feature type="domain" description="Transposase IS200-like" evidence="1">
    <location>
        <begin position="9"/>
        <end position="153"/>
    </location>
</feature>
<proteinExistence type="predicted"/>
<gene>
    <name evidence="2" type="ORF">COX53_00820</name>
</gene>
<dbReference type="InterPro" id="IPR036515">
    <property type="entry name" value="Transposase_17_sf"/>
</dbReference>
<dbReference type="SUPFAM" id="SSF143422">
    <property type="entry name" value="Transposase IS200-like"/>
    <property type="match status" value="1"/>
</dbReference>
<comment type="caution">
    <text evidence="2">The sequence shown here is derived from an EMBL/GenBank/DDBJ whole genome shotgun (WGS) entry which is preliminary data.</text>
</comment>
<dbReference type="EMBL" id="PCQY01000011">
    <property type="protein sequence ID" value="PIP04734.1"/>
    <property type="molecule type" value="Genomic_DNA"/>
</dbReference>
<dbReference type="Gene3D" id="3.30.70.1290">
    <property type="entry name" value="Transposase IS200-like"/>
    <property type="match status" value="1"/>
</dbReference>
<evidence type="ECO:0000313" key="2">
    <source>
        <dbReference type="EMBL" id="PIP04734.1"/>
    </source>
</evidence>
<organism evidence="2 3">
    <name type="scientific">candidate division WWE3 bacterium CG23_combo_of_CG06-09_8_20_14_all_40_14</name>
    <dbReference type="NCBI Taxonomy" id="1975095"/>
    <lineage>
        <taxon>Bacteria</taxon>
        <taxon>Katanobacteria</taxon>
    </lineage>
</organism>